<comment type="caution">
    <text evidence="1">The sequence shown here is derived from an EMBL/GenBank/DDBJ whole genome shotgun (WGS) entry which is preliminary data.</text>
</comment>
<organism evidence="1 2">
    <name type="scientific">Acrocarpospora macrocephala</name>
    <dbReference type="NCBI Taxonomy" id="150177"/>
    <lineage>
        <taxon>Bacteria</taxon>
        <taxon>Bacillati</taxon>
        <taxon>Actinomycetota</taxon>
        <taxon>Actinomycetes</taxon>
        <taxon>Streptosporangiales</taxon>
        <taxon>Streptosporangiaceae</taxon>
        <taxon>Acrocarpospora</taxon>
    </lineage>
</organism>
<evidence type="ECO:0008006" key="3">
    <source>
        <dbReference type="Google" id="ProtNLM"/>
    </source>
</evidence>
<evidence type="ECO:0000313" key="1">
    <source>
        <dbReference type="EMBL" id="GES08727.1"/>
    </source>
</evidence>
<evidence type="ECO:0000313" key="2">
    <source>
        <dbReference type="Proteomes" id="UP000331127"/>
    </source>
</evidence>
<accession>A0A5M3WHW0</accession>
<protein>
    <recommendedName>
        <fullName evidence="3">Lipoprotein</fullName>
    </recommendedName>
</protein>
<keyword evidence="2" id="KW-1185">Reference proteome</keyword>
<dbReference type="EMBL" id="BLAE01000011">
    <property type="protein sequence ID" value="GES08727.1"/>
    <property type="molecule type" value="Genomic_DNA"/>
</dbReference>
<dbReference type="Proteomes" id="UP000331127">
    <property type="component" value="Unassembled WGS sequence"/>
</dbReference>
<name>A0A5M3WHW0_9ACTN</name>
<proteinExistence type="predicted"/>
<sequence length="140" mass="15135">MNPLYVPERGRALMPIRSATMMFVLILGAAACGSSESAAREAGPPASVEQLVSTIGCASSHIQIDADELRQGICETPQGRYTITTFVTEKGKRDWLDYAQMYGGIYLVGTRWAVIASPDLLETLRGRTGGQIEDLSHSSQ</sequence>
<dbReference type="AlphaFoldDB" id="A0A5M3WHW0"/>
<gene>
    <name evidence="1" type="ORF">Amac_023230</name>
</gene>
<reference evidence="1 2" key="1">
    <citation type="submission" date="2019-10" db="EMBL/GenBank/DDBJ databases">
        <title>Whole genome shotgun sequence of Acrocarpospora macrocephala NBRC 16266.</title>
        <authorList>
            <person name="Ichikawa N."/>
            <person name="Kimura A."/>
            <person name="Kitahashi Y."/>
            <person name="Komaki H."/>
            <person name="Oguchi A."/>
        </authorList>
    </citation>
    <scope>NUCLEOTIDE SEQUENCE [LARGE SCALE GENOMIC DNA]</scope>
    <source>
        <strain evidence="1 2">NBRC 16266</strain>
    </source>
</reference>